<sequence length="294" mass="31343">MPTVLRSASGVYTSFVHKQQAGPALQLNKDTMQIDTPAPLVTGRSVGNLAYVSIVPPKKFTLPVRRAPVAKPEDGEDDSKVEPLSDAEMIDLFGPFVPSDSTSVSTASTVHPSVRVRQGPACPVDTQLTTGDRYYNPIPSSIVYPTVSGEPMDTGNSIDSGTERARHRLYSSRVTKSSAKGSAKGSAGPFLLSPALGIAANRRHTRARSVSSSAIIGLASPPSARPRNHSQGHKRRPSLHKLLALPGATNPFFVGTSPSIMTPPPLARASSRNKDRMDDSARRDSLLTRPPPRP</sequence>
<evidence type="ECO:0000313" key="3">
    <source>
        <dbReference type="Proteomes" id="UP001642501"/>
    </source>
</evidence>
<gene>
    <name evidence="2" type="ORF">SEPCBS57363_005098</name>
</gene>
<keyword evidence="3" id="KW-1185">Reference proteome</keyword>
<name>A0ABP0DVP6_9PEZI</name>
<proteinExistence type="predicted"/>
<dbReference type="Proteomes" id="UP001642501">
    <property type="component" value="Unassembled WGS sequence"/>
</dbReference>
<dbReference type="EMBL" id="CAWUOM010000106">
    <property type="protein sequence ID" value="CAK7272375.1"/>
    <property type="molecule type" value="Genomic_DNA"/>
</dbReference>
<feature type="region of interest" description="Disordered" evidence="1">
    <location>
        <begin position="203"/>
        <end position="236"/>
    </location>
</feature>
<evidence type="ECO:0000313" key="2">
    <source>
        <dbReference type="EMBL" id="CAK7272375.1"/>
    </source>
</evidence>
<reference evidence="2 3" key="1">
    <citation type="submission" date="2024-01" db="EMBL/GenBank/DDBJ databases">
        <authorList>
            <person name="Allen C."/>
            <person name="Tagirdzhanova G."/>
        </authorList>
    </citation>
    <scope>NUCLEOTIDE SEQUENCE [LARGE SCALE GENOMIC DNA]</scope>
    <source>
        <strain evidence="2 3">CBS 573.63</strain>
    </source>
</reference>
<organism evidence="2 3">
    <name type="scientific">Sporothrix epigloea</name>
    <dbReference type="NCBI Taxonomy" id="1892477"/>
    <lineage>
        <taxon>Eukaryota</taxon>
        <taxon>Fungi</taxon>
        <taxon>Dikarya</taxon>
        <taxon>Ascomycota</taxon>
        <taxon>Pezizomycotina</taxon>
        <taxon>Sordariomycetes</taxon>
        <taxon>Sordariomycetidae</taxon>
        <taxon>Ophiostomatales</taxon>
        <taxon>Ophiostomataceae</taxon>
        <taxon>Sporothrix</taxon>
    </lineage>
</organism>
<comment type="caution">
    <text evidence="2">The sequence shown here is derived from an EMBL/GenBank/DDBJ whole genome shotgun (WGS) entry which is preliminary data.</text>
</comment>
<evidence type="ECO:0000256" key="1">
    <source>
        <dbReference type="SAM" id="MobiDB-lite"/>
    </source>
</evidence>
<feature type="region of interest" description="Disordered" evidence="1">
    <location>
        <begin position="254"/>
        <end position="294"/>
    </location>
</feature>
<feature type="compositionally biased region" description="Basic and acidic residues" evidence="1">
    <location>
        <begin position="272"/>
        <end position="286"/>
    </location>
</feature>
<feature type="compositionally biased region" description="Basic residues" evidence="1">
    <location>
        <begin position="226"/>
        <end position="236"/>
    </location>
</feature>
<protein>
    <submittedName>
        <fullName evidence="2">Uncharacterized protein</fullName>
    </submittedName>
</protein>
<accession>A0ABP0DVP6</accession>